<evidence type="ECO:0000259" key="10">
    <source>
        <dbReference type="PROSITE" id="PS51462"/>
    </source>
</evidence>
<evidence type="ECO:0000256" key="4">
    <source>
        <dbReference type="ARBA" id="ARBA00012527"/>
    </source>
</evidence>
<dbReference type="GO" id="GO:0000298">
    <property type="term" value="F:endopolyphosphatase activity"/>
    <property type="evidence" value="ECO:0007669"/>
    <property type="project" value="TreeGrafter"/>
</dbReference>
<comment type="caution">
    <text evidence="11">The sequence shown here is derived from an EMBL/GenBank/DDBJ whole genome shotgun (WGS) entry which is preliminary data.</text>
</comment>
<dbReference type="InterPro" id="IPR000086">
    <property type="entry name" value="NUDIX_hydrolase_dom"/>
</dbReference>
<dbReference type="Pfam" id="PF00293">
    <property type="entry name" value="NUDIX"/>
    <property type="match status" value="1"/>
</dbReference>
<organism evidence="11 12">
    <name type="scientific">Lymnaea stagnalis</name>
    <name type="common">Great pond snail</name>
    <name type="synonym">Helix stagnalis</name>
    <dbReference type="NCBI Taxonomy" id="6523"/>
    <lineage>
        <taxon>Eukaryota</taxon>
        <taxon>Metazoa</taxon>
        <taxon>Spiralia</taxon>
        <taxon>Lophotrochozoa</taxon>
        <taxon>Mollusca</taxon>
        <taxon>Gastropoda</taxon>
        <taxon>Heterobranchia</taxon>
        <taxon>Euthyneura</taxon>
        <taxon>Panpulmonata</taxon>
        <taxon>Hygrophila</taxon>
        <taxon>Lymnaeoidea</taxon>
        <taxon>Lymnaeidae</taxon>
        <taxon>Lymnaea</taxon>
    </lineage>
</organism>
<dbReference type="GO" id="GO:0046872">
    <property type="term" value="F:metal ion binding"/>
    <property type="evidence" value="ECO:0007669"/>
    <property type="project" value="UniProtKB-KW"/>
</dbReference>
<dbReference type="SUPFAM" id="SSF55811">
    <property type="entry name" value="Nudix"/>
    <property type="match status" value="1"/>
</dbReference>
<dbReference type="GO" id="GO:0005634">
    <property type="term" value="C:nucleus"/>
    <property type="evidence" value="ECO:0007669"/>
    <property type="project" value="TreeGrafter"/>
</dbReference>
<dbReference type="FunFam" id="3.90.79.10:FF:000002">
    <property type="entry name" value="diphosphoinositol polyphosphate phosphohydrolase 1"/>
    <property type="match status" value="1"/>
</dbReference>
<dbReference type="InterPro" id="IPR015797">
    <property type="entry name" value="NUDIX_hydrolase-like_dom_sf"/>
</dbReference>
<evidence type="ECO:0000256" key="2">
    <source>
        <dbReference type="ARBA" id="ARBA00004496"/>
    </source>
</evidence>
<dbReference type="InterPro" id="IPR020084">
    <property type="entry name" value="NUDIX_hydrolase_CS"/>
</dbReference>
<keyword evidence="7" id="KW-0378">Hydrolase</keyword>
<evidence type="ECO:0000256" key="3">
    <source>
        <dbReference type="ARBA" id="ARBA00008266"/>
    </source>
</evidence>
<keyword evidence="8" id="KW-0460">Magnesium</keyword>
<evidence type="ECO:0000256" key="6">
    <source>
        <dbReference type="ARBA" id="ARBA00022723"/>
    </source>
</evidence>
<comment type="catalytic activity">
    <reaction evidence="9">
        <text>diphospho-myo-inositol polyphosphate + H2O = myo-inositol polyphosphate + phosphate.</text>
        <dbReference type="EC" id="3.6.1.52"/>
    </reaction>
</comment>
<dbReference type="GO" id="GO:1901911">
    <property type="term" value="P:adenosine 5'-(hexahydrogen pentaphosphate) catabolic process"/>
    <property type="evidence" value="ECO:0007669"/>
    <property type="project" value="TreeGrafter"/>
</dbReference>
<evidence type="ECO:0000256" key="1">
    <source>
        <dbReference type="ARBA" id="ARBA00001946"/>
    </source>
</evidence>
<protein>
    <recommendedName>
        <fullName evidence="4">diphosphoinositol-polyphosphate diphosphatase</fullName>
        <ecNumber evidence="4">3.6.1.52</ecNumber>
    </recommendedName>
</protein>
<dbReference type="GO" id="GO:0008486">
    <property type="term" value="F:diphosphoinositol-polyphosphate diphosphatase activity"/>
    <property type="evidence" value="ECO:0007669"/>
    <property type="project" value="UniProtKB-EC"/>
</dbReference>
<dbReference type="EC" id="3.6.1.52" evidence="4"/>
<dbReference type="GO" id="GO:0034432">
    <property type="term" value="F:bis(5'-adenosyl)-pentaphosphatase activity"/>
    <property type="evidence" value="ECO:0007669"/>
    <property type="project" value="TreeGrafter"/>
</dbReference>
<evidence type="ECO:0000256" key="8">
    <source>
        <dbReference type="ARBA" id="ARBA00022842"/>
    </source>
</evidence>
<dbReference type="GO" id="GO:0005737">
    <property type="term" value="C:cytoplasm"/>
    <property type="evidence" value="ECO:0007669"/>
    <property type="project" value="UniProtKB-SubCell"/>
</dbReference>
<comment type="cofactor">
    <cofactor evidence="1">
        <name>Mg(2+)</name>
        <dbReference type="ChEBI" id="CHEBI:18420"/>
    </cofactor>
</comment>
<gene>
    <name evidence="11" type="ORF">GSLYS_00020007001</name>
</gene>
<evidence type="ECO:0000256" key="5">
    <source>
        <dbReference type="ARBA" id="ARBA00022490"/>
    </source>
</evidence>
<evidence type="ECO:0000313" key="12">
    <source>
        <dbReference type="Proteomes" id="UP001497497"/>
    </source>
</evidence>
<proteinExistence type="inferred from homology"/>
<keyword evidence="12" id="KW-1185">Reference proteome</keyword>
<keyword evidence="6" id="KW-0479">Metal-binding</keyword>
<dbReference type="GO" id="GO:0034431">
    <property type="term" value="F:bis(5'-adenosyl)-hexaphosphatase activity"/>
    <property type="evidence" value="ECO:0007669"/>
    <property type="project" value="TreeGrafter"/>
</dbReference>
<dbReference type="PROSITE" id="PS00893">
    <property type="entry name" value="NUDIX_BOX"/>
    <property type="match status" value="1"/>
</dbReference>
<evidence type="ECO:0000256" key="9">
    <source>
        <dbReference type="ARBA" id="ARBA00033994"/>
    </source>
</evidence>
<name>A0AAV2ILC6_LYMST</name>
<reference evidence="11 12" key="1">
    <citation type="submission" date="2024-04" db="EMBL/GenBank/DDBJ databases">
        <authorList>
            <consortium name="Genoscope - CEA"/>
            <person name="William W."/>
        </authorList>
    </citation>
    <scope>NUCLEOTIDE SEQUENCE [LARGE SCALE GENOMIC DNA]</scope>
</reference>
<comment type="similarity">
    <text evidence="3">Belongs to the Nudix hydrolase family. DIPP subfamily.</text>
</comment>
<dbReference type="Gene3D" id="3.90.79.10">
    <property type="entry name" value="Nucleoside Triphosphate Pyrophosphohydrolase"/>
    <property type="match status" value="1"/>
</dbReference>
<dbReference type="PROSITE" id="PS51462">
    <property type="entry name" value="NUDIX"/>
    <property type="match status" value="1"/>
</dbReference>
<dbReference type="EMBL" id="CAXITT010000836">
    <property type="protein sequence ID" value="CAL1546630.1"/>
    <property type="molecule type" value="Genomic_DNA"/>
</dbReference>
<evidence type="ECO:0000313" key="11">
    <source>
        <dbReference type="EMBL" id="CAL1546630.1"/>
    </source>
</evidence>
<dbReference type="GO" id="GO:1901907">
    <property type="term" value="P:diadenosine pentaphosphate catabolic process"/>
    <property type="evidence" value="ECO:0007669"/>
    <property type="project" value="TreeGrafter"/>
</dbReference>
<evidence type="ECO:0000256" key="7">
    <source>
        <dbReference type="ARBA" id="ARBA00022801"/>
    </source>
</evidence>
<dbReference type="GO" id="GO:0071543">
    <property type="term" value="P:diphosphoinositol polyphosphate metabolic process"/>
    <property type="evidence" value="ECO:0007669"/>
    <property type="project" value="TreeGrafter"/>
</dbReference>
<sequence length="186" mass="21169">MLRKGAIRIFWRSLTSNKNMSSVKCQSMSHTRAQETIKHMKDLTAARTYDSDGLRRRAACLCFQDQNEKEILLVSSTHDISKWIVPGGGIDPGEETAAAAEREAHEEAGAIGVLDRLVGVFDNAEKKTRTWVYVFYVEHLQEHWTESKSLARSRQWFTIEEAKQMLSIHKPSQIQYIVKALGSKMS</sequence>
<feature type="domain" description="Nudix hydrolase" evidence="10">
    <location>
        <begin position="54"/>
        <end position="181"/>
    </location>
</feature>
<dbReference type="AlphaFoldDB" id="A0AAV2ILC6"/>
<dbReference type="Proteomes" id="UP001497497">
    <property type="component" value="Unassembled WGS sequence"/>
</dbReference>
<dbReference type="GO" id="GO:1901909">
    <property type="term" value="P:diadenosine hexaphosphate catabolic process"/>
    <property type="evidence" value="ECO:0007669"/>
    <property type="project" value="TreeGrafter"/>
</dbReference>
<keyword evidence="5" id="KW-0963">Cytoplasm</keyword>
<dbReference type="PANTHER" id="PTHR12629">
    <property type="entry name" value="DIPHOSPHOINOSITOL POLYPHOSPHATE PHOSPHOHYDROLASE"/>
    <property type="match status" value="1"/>
</dbReference>
<comment type="subcellular location">
    <subcellularLocation>
        <location evidence="2">Cytoplasm</location>
    </subcellularLocation>
</comment>
<accession>A0AAV2ILC6</accession>
<dbReference type="PANTHER" id="PTHR12629:SF0">
    <property type="entry name" value="DIPHOSPHOINOSITOL-POLYPHOSPHATE DIPHOSPHATASE"/>
    <property type="match status" value="1"/>
</dbReference>